<evidence type="ECO:0000256" key="7">
    <source>
        <dbReference type="RuleBase" id="RU003797"/>
    </source>
</evidence>
<dbReference type="AlphaFoldDB" id="A0A4S2BRG7"/>
<keyword evidence="4" id="KW-0378">Hydrolase</keyword>
<evidence type="ECO:0000256" key="4">
    <source>
        <dbReference type="ARBA" id="ARBA00022801"/>
    </source>
</evidence>
<gene>
    <name evidence="9" type="primary">radC</name>
    <name evidence="9" type="ORF">E5351_01405</name>
</gene>
<accession>A0A4S2BRG7</accession>
<name>A0A4S2BRG7_9LACO</name>
<evidence type="ECO:0000256" key="6">
    <source>
        <dbReference type="ARBA" id="ARBA00023049"/>
    </source>
</evidence>
<evidence type="ECO:0000313" key="10">
    <source>
        <dbReference type="Proteomes" id="UP000309117"/>
    </source>
</evidence>
<keyword evidence="3" id="KW-0479">Metal-binding</keyword>
<evidence type="ECO:0000313" key="9">
    <source>
        <dbReference type="EMBL" id="TGY17797.1"/>
    </source>
</evidence>
<dbReference type="RefSeq" id="WP_135960217.1">
    <property type="nucleotide sequence ID" value="NZ_CAJSYX010000001.1"/>
</dbReference>
<evidence type="ECO:0000256" key="1">
    <source>
        <dbReference type="ARBA" id="ARBA00010243"/>
    </source>
</evidence>
<keyword evidence="6" id="KW-0482">Metalloprotease</keyword>
<keyword evidence="5" id="KW-0862">Zinc</keyword>
<comment type="caution">
    <text evidence="9">The sequence shown here is derived from an EMBL/GenBank/DDBJ whole genome shotgun (WGS) entry which is preliminary data.</text>
</comment>
<dbReference type="EMBL" id="SRYV01000001">
    <property type="protein sequence ID" value="TGY17797.1"/>
    <property type="molecule type" value="Genomic_DNA"/>
</dbReference>
<evidence type="ECO:0000256" key="2">
    <source>
        <dbReference type="ARBA" id="ARBA00022670"/>
    </source>
</evidence>
<dbReference type="PROSITE" id="PS01302">
    <property type="entry name" value="UPF0758"/>
    <property type="match status" value="1"/>
</dbReference>
<dbReference type="Pfam" id="PF04002">
    <property type="entry name" value="RadC"/>
    <property type="match status" value="1"/>
</dbReference>
<reference evidence="9 10" key="1">
    <citation type="submission" date="2019-04" db="EMBL/GenBank/DDBJ databases">
        <title>Microbes associate with the intestines of laboratory mice.</title>
        <authorList>
            <person name="Navarre W."/>
            <person name="Wong E."/>
            <person name="Huang K."/>
            <person name="Tropini C."/>
            <person name="Ng K."/>
            <person name="Yu B."/>
        </authorList>
    </citation>
    <scope>NUCLEOTIDE SEQUENCE [LARGE SCALE GENOMIC DNA]</scope>
    <source>
        <strain evidence="9 10">NM61_E11</strain>
    </source>
</reference>
<protein>
    <submittedName>
        <fullName evidence="9">DNA repair protein RadC</fullName>
    </submittedName>
</protein>
<dbReference type="InterPro" id="IPR001405">
    <property type="entry name" value="UPF0758"/>
</dbReference>
<dbReference type="InterPro" id="IPR025657">
    <property type="entry name" value="RadC_JAB"/>
</dbReference>
<dbReference type="GO" id="GO:0006508">
    <property type="term" value="P:proteolysis"/>
    <property type="evidence" value="ECO:0007669"/>
    <property type="project" value="UniProtKB-KW"/>
</dbReference>
<feature type="domain" description="MPN" evidence="8">
    <location>
        <begin position="85"/>
        <end position="207"/>
    </location>
</feature>
<dbReference type="Proteomes" id="UP000309117">
    <property type="component" value="Unassembled WGS sequence"/>
</dbReference>
<proteinExistence type="inferred from homology"/>
<dbReference type="NCBIfam" id="TIGR00608">
    <property type="entry name" value="radc"/>
    <property type="match status" value="1"/>
</dbReference>
<keyword evidence="2" id="KW-0645">Protease</keyword>
<organism evidence="9 10">
    <name type="scientific">Lactobacillus intestinalis</name>
    <dbReference type="NCBI Taxonomy" id="151781"/>
    <lineage>
        <taxon>Bacteria</taxon>
        <taxon>Bacillati</taxon>
        <taxon>Bacillota</taxon>
        <taxon>Bacilli</taxon>
        <taxon>Lactobacillales</taxon>
        <taxon>Lactobacillaceae</taxon>
        <taxon>Lactobacillus</taxon>
    </lineage>
</organism>
<comment type="similarity">
    <text evidence="1 7">Belongs to the UPF0758 family.</text>
</comment>
<dbReference type="GO" id="GO:0008237">
    <property type="term" value="F:metallopeptidase activity"/>
    <property type="evidence" value="ECO:0007669"/>
    <property type="project" value="UniProtKB-KW"/>
</dbReference>
<dbReference type="InterPro" id="IPR020891">
    <property type="entry name" value="UPF0758_CS"/>
</dbReference>
<evidence type="ECO:0000259" key="8">
    <source>
        <dbReference type="PROSITE" id="PS50249"/>
    </source>
</evidence>
<dbReference type="PANTHER" id="PTHR30471:SF3">
    <property type="entry name" value="UPF0758 PROTEIN YEES-RELATED"/>
    <property type="match status" value="1"/>
</dbReference>
<dbReference type="PANTHER" id="PTHR30471">
    <property type="entry name" value="DNA REPAIR PROTEIN RADC"/>
    <property type="match status" value="1"/>
</dbReference>
<dbReference type="PROSITE" id="PS50249">
    <property type="entry name" value="MPN"/>
    <property type="match status" value="1"/>
</dbReference>
<evidence type="ECO:0000256" key="5">
    <source>
        <dbReference type="ARBA" id="ARBA00022833"/>
    </source>
</evidence>
<sequence length="207" mass="23687">MKIANNNHYMLNTDTELLSQLLINLEENGINSFQKLDQKLHELEISSFNDLLNYASGPNCDSQVAIMLEEIVDRIRLADSDRNSIFTSSMEVGIYLANKLAGHKQEEFWALYLDNGNHIIAEKKIFQGTLDRSIAHPREIFRWAVIYSCSGIFIAHNHPSGKLLPSNNDFKLTNELKKAADFMKIDLLDHFIVGKGHYLSMKENELF</sequence>
<dbReference type="InterPro" id="IPR037518">
    <property type="entry name" value="MPN"/>
</dbReference>
<dbReference type="CDD" id="cd08071">
    <property type="entry name" value="MPN_DUF2466"/>
    <property type="match status" value="1"/>
</dbReference>
<dbReference type="GO" id="GO:0046872">
    <property type="term" value="F:metal ion binding"/>
    <property type="evidence" value="ECO:0007669"/>
    <property type="project" value="UniProtKB-KW"/>
</dbReference>
<dbReference type="Gene3D" id="3.40.140.10">
    <property type="entry name" value="Cytidine Deaminase, domain 2"/>
    <property type="match status" value="1"/>
</dbReference>
<evidence type="ECO:0000256" key="3">
    <source>
        <dbReference type="ARBA" id="ARBA00022723"/>
    </source>
</evidence>